<organism evidence="2 3">
    <name type="scientific">Dichomitus squalens (strain LYAD-421)</name>
    <name type="common">Western red white-rot fungus</name>
    <dbReference type="NCBI Taxonomy" id="732165"/>
    <lineage>
        <taxon>Eukaryota</taxon>
        <taxon>Fungi</taxon>
        <taxon>Dikarya</taxon>
        <taxon>Basidiomycota</taxon>
        <taxon>Agaricomycotina</taxon>
        <taxon>Agaricomycetes</taxon>
        <taxon>Polyporales</taxon>
        <taxon>Polyporaceae</taxon>
        <taxon>Dichomitus</taxon>
    </lineage>
</organism>
<name>R7SGP0_DICSQ</name>
<dbReference type="HOGENOM" id="CLU_1294372_0_0_1"/>
<dbReference type="Proteomes" id="UP000053319">
    <property type="component" value="Unassembled WGS sequence"/>
</dbReference>
<accession>R7SGP0</accession>
<dbReference type="EMBL" id="JH719800">
    <property type="protein sequence ID" value="EJF55324.1"/>
    <property type="molecule type" value="Genomic_DNA"/>
</dbReference>
<evidence type="ECO:0000313" key="2">
    <source>
        <dbReference type="EMBL" id="EJF55324.1"/>
    </source>
</evidence>
<gene>
    <name evidence="2" type="ORF">DICSQDRAFT_130639</name>
</gene>
<evidence type="ECO:0000313" key="3">
    <source>
        <dbReference type="Proteomes" id="UP000053319"/>
    </source>
</evidence>
<dbReference type="GeneID" id="18834668"/>
<feature type="region of interest" description="Disordered" evidence="1">
    <location>
        <begin position="109"/>
        <end position="136"/>
    </location>
</feature>
<dbReference type="AlphaFoldDB" id="R7SGP0"/>
<dbReference type="OrthoDB" id="2753940at2759"/>
<sequence>MQRIKAKTVKNFSILNGYEDGWPVTAYLKTQLLRGDRITTTEGRLVEEHDNDKQPDNVANCHLVGGLGHQKSVPVVKAGPLPDPPSTKSPLHLRKKQFSLNGARHEAVPVAGKSAAASGDRVPQHSRDGTNADPRSATEEVLGWLVAFNVPPADAQWIAEMLAGFGVNDSTYLQGFARMASRDEWLRELRDSGELTEIQMRMIRDMLEYVARQ</sequence>
<dbReference type="RefSeq" id="XP_007371937.1">
    <property type="nucleotide sequence ID" value="XM_007371875.1"/>
</dbReference>
<evidence type="ECO:0000256" key="1">
    <source>
        <dbReference type="SAM" id="MobiDB-lite"/>
    </source>
</evidence>
<dbReference type="KEGG" id="dsq:DICSQDRAFT_130639"/>
<protein>
    <submittedName>
        <fullName evidence="2">Uncharacterized protein</fullName>
    </submittedName>
</protein>
<proteinExistence type="predicted"/>
<reference evidence="2 3" key="1">
    <citation type="journal article" date="2012" name="Science">
        <title>The Paleozoic origin of enzymatic lignin decomposition reconstructed from 31 fungal genomes.</title>
        <authorList>
            <person name="Floudas D."/>
            <person name="Binder M."/>
            <person name="Riley R."/>
            <person name="Barry K."/>
            <person name="Blanchette R.A."/>
            <person name="Henrissat B."/>
            <person name="Martinez A.T."/>
            <person name="Otillar R."/>
            <person name="Spatafora J.W."/>
            <person name="Yadav J.S."/>
            <person name="Aerts A."/>
            <person name="Benoit I."/>
            <person name="Boyd A."/>
            <person name="Carlson A."/>
            <person name="Copeland A."/>
            <person name="Coutinho P.M."/>
            <person name="de Vries R.P."/>
            <person name="Ferreira P."/>
            <person name="Findley K."/>
            <person name="Foster B."/>
            <person name="Gaskell J."/>
            <person name="Glotzer D."/>
            <person name="Gorecki P."/>
            <person name="Heitman J."/>
            <person name="Hesse C."/>
            <person name="Hori C."/>
            <person name="Igarashi K."/>
            <person name="Jurgens J.A."/>
            <person name="Kallen N."/>
            <person name="Kersten P."/>
            <person name="Kohler A."/>
            <person name="Kuees U."/>
            <person name="Kumar T.K.A."/>
            <person name="Kuo A."/>
            <person name="LaButti K."/>
            <person name="Larrondo L.F."/>
            <person name="Lindquist E."/>
            <person name="Ling A."/>
            <person name="Lombard V."/>
            <person name="Lucas S."/>
            <person name="Lundell T."/>
            <person name="Martin R."/>
            <person name="McLaughlin D.J."/>
            <person name="Morgenstern I."/>
            <person name="Morin E."/>
            <person name="Murat C."/>
            <person name="Nagy L.G."/>
            <person name="Nolan M."/>
            <person name="Ohm R.A."/>
            <person name="Patyshakuliyeva A."/>
            <person name="Rokas A."/>
            <person name="Ruiz-Duenas F.J."/>
            <person name="Sabat G."/>
            <person name="Salamov A."/>
            <person name="Samejima M."/>
            <person name="Schmutz J."/>
            <person name="Slot J.C."/>
            <person name="St John F."/>
            <person name="Stenlid J."/>
            <person name="Sun H."/>
            <person name="Sun S."/>
            <person name="Syed K."/>
            <person name="Tsang A."/>
            <person name="Wiebenga A."/>
            <person name="Young D."/>
            <person name="Pisabarro A."/>
            <person name="Eastwood D.C."/>
            <person name="Martin F."/>
            <person name="Cullen D."/>
            <person name="Grigoriev I.V."/>
            <person name="Hibbett D.S."/>
        </authorList>
    </citation>
    <scope>NUCLEOTIDE SEQUENCE [LARGE SCALE GENOMIC DNA]</scope>
    <source>
        <strain evidence="2 3">LYAD-421 SS1</strain>
    </source>
</reference>